<protein>
    <submittedName>
        <fullName evidence="1">Uncharacterized protein</fullName>
    </submittedName>
</protein>
<reference evidence="1 2" key="1">
    <citation type="submission" date="2016-02" db="EMBL/GenBank/DDBJ databases">
        <authorList>
            <consortium name="Pathogen Informatics"/>
        </authorList>
    </citation>
    <scope>NUCLEOTIDE SEQUENCE [LARGE SCALE GENOMIC DNA]</scope>
    <source>
        <strain evidence="1 2">LSS54</strain>
    </source>
</reference>
<gene>
    <name evidence="1" type="ORF">ERS132416_01218</name>
</gene>
<dbReference type="RefSeq" id="WP_044694038.1">
    <property type="nucleotide sequence ID" value="NZ_CEER01000039.1"/>
</dbReference>
<accession>A0A0Z8GB68</accession>
<dbReference type="AlphaFoldDB" id="A0A0Z8GB68"/>
<dbReference type="Proteomes" id="UP000073494">
    <property type="component" value="Unassembled WGS sequence"/>
</dbReference>
<name>A0A0Z8GB68_STRSU</name>
<dbReference type="Pfam" id="PF19385">
    <property type="entry name" value="DUF5960"/>
    <property type="match status" value="1"/>
</dbReference>
<dbReference type="InterPro" id="IPR046004">
    <property type="entry name" value="DUF5960"/>
</dbReference>
<sequence length="102" mass="12479">MNQLEFNKNQLQMDYFSDSYRKFEEDFYRYSSLDTPLTFLTDDIMLAMAKSQKPYFKLNKENSKDHRDHYFMFNVEPSRDNNLVRLYCYDSTKTHISKNRSK</sequence>
<dbReference type="EMBL" id="FIHD01000019">
    <property type="protein sequence ID" value="CYU95499.1"/>
    <property type="molecule type" value="Genomic_DNA"/>
</dbReference>
<evidence type="ECO:0000313" key="1">
    <source>
        <dbReference type="EMBL" id="CYU95499.1"/>
    </source>
</evidence>
<organism evidence="1 2">
    <name type="scientific">Streptococcus suis</name>
    <dbReference type="NCBI Taxonomy" id="1307"/>
    <lineage>
        <taxon>Bacteria</taxon>
        <taxon>Bacillati</taxon>
        <taxon>Bacillota</taxon>
        <taxon>Bacilli</taxon>
        <taxon>Lactobacillales</taxon>
        <taxon>Streptococcaceae</taxon>
        <taxon>Streptococcus</taxon>
    </lineage>
</organism>
<evidence type="ECO:0000313" key="2">
    <source>
        <dbReference type="Proteomes" id="UP000073494"/>
    </source>
</evidence>
<proteinExistence type="predicted"/>